<dbReference type="Proteomes" id="UP001174909">
    <property type="component" value="Unassembled WGS sequence"/>
</dbReference>
<evidence type="ECO:0000313" key="2">
    <source>
        <dbReference type="Proteomes" id="UP001174909"/>
    </source>
</evidence>
<dbReference type="AlphaFoldDB" id="A0AA35R4V3"/>
<feature type="non-terminal residue" evidence="1">
    <location>
        <position position="75"/>
    </location>
</feature>
<gene>
    <name evidence="1" type="ORF">GBAR_LOCUS3509</name>
</gene>
<sequence length="75" mass="8455">MMTSTEKNQKTNMQISVMTCKERGDALCVRLLPSLPTSEMSRAPMDKFQMENGTCPRVSGKGRATKCKVERLVTW</sequence>
<accession>A0AA35R4V3</accession>
<proteinExistence type="predicted"/>
<name>A0AA35R4V3_GEOBA</name>
<keyword evidence="2" id="KW-1185">Reference proteome</keyword>
<evidence type="ECO:0000313" key="1">
    <source>
        <dbReference type="EMBL" id="CAI8002917.1"/>
    </source>
</evidence>
<protein>
    <submittedName>
        <fullName evidence="1">Uncharacterized protein</fullName>
    </submittedName>
</protein>
<reference evidence="1" key="1">
    <citation type="submission" date="2023-03" db="EMBL/GenBank/DDBJ databases">
        <authorList>
            <person name="Steffen K."/>
            <person name="Cardenas P."/>
        </authorList>
    </citation>
    <scope>NUCLEOTIDE SEQUENCE</scope>
</reference>
<comment type="caution">
    <text evidence="1">The sequence shown here is derived from an EMBL/GenBank/DDBJ whole genome shotgun (WGS) entry which is preliminary data.</text>
</comment>
<organism evidence="1 2">
    <name type="scientific">Geodia barretti</name>
    <name type="common">Barrett's horny sponge</name>
    <dbReference type="NCBI Taxonomy" id="519541"/>
    <lineage>
        <taxon>Eukaryota</taxon>
        <taxon>Metazoa</taxon>
        <taxon>Porifera</taxon>
        <taxon>Demospongiae</taxon>
        <taxon>Heteroscleromorpha</taxon>
        <taxon>Tetractinellida</taxon>
        <taxon>Astrophorina</taxon>
        <taxon>Geodiidae</taxon>
        <taxon>Geodia</taxon>
    </lineage>
</organism>
<dbReference type="EMBL" id="CASHTH010000498">
    <property type="protein sequence ID" value="CAI8002917.1"/>
    <property type="molecule type" value="Genomic_DNA"/>
</dbReference>